<evidence type="ECO:0000313" key="4">
    <source>
        <dbReference type="Proteomes" id="UP000219621"/>
    </source>
</evidence>
<dbReference type="Proteomes" id="UP000219621">
    <property type="component" value="Unassembled WGS sequence"/>
</dbReference>
<evidence type="ECO:0000313" key="3">
    <source>
        <dbReference type="EMBL" id="SOD93351.1"/>
    </source>
</evidence>
<dbReference type="PIRSF" id="PIRSF017082">
    <property type="entry name" value="YflP"/>
    <property type="match status" value="1"/>
</dbReference>
<dbReference type="EMBL" id="OCNJ01000003">
    <property type="protein sequence ID" value="SOD93351.1"/>
    <property type="molecule type" value="Genomic_DNA"/>
</dbReference>
<keyword evidence="2" id="KW-0732">Signal</keyword>
<dbReference type="PANTHER" id="PTHR42928:SF5">
    <property type="entry name" value="BLR1237 PROTEIN"/>
    <property type="match status" value="1"/>
</dbReference>
<dbReference type="PANTHER" id="PTHR42928">
    <property type="entry name" value="TRICARBOXYLATE-BINDING PROTEIN"/>
    <property type="match status" value="1"/>
</dbReference>
<dbReference type="Gene3D" id="3.40.190.150">
    <property type="entry name" value="Bordetella uptake gene, domain 1"/>
    <property type="match status" value="1"/>
</dbReference>
<keyword evidence="3" id="KW-0675">Receptor</keyword>
<reference evidence="3 4" key="1">
    <citation type="submission" date="2017-09" db="EMBL/GenBank/DDBJ databases">
        <authorList>
            <person name="Ehlers B."/>
            <person name="Leendertz F.H."/>
        </authorList>
    </citation>
    <scope>NUCLEOTIDE SEQUENCE [LARGE SCALE GENOMIC DNA]</scope>
    <source>
        <strain evidence="3 4">USBA 140</strain>
    </source>
</reference>
<organism evidence="3 4">
    <name type="scientific">Caenispirillum bisanense</name>
    <dbReference type="NCBI Taxonomy" id="414052"/>
    <lineage>
        <taxon>Bacteria</taxon>
        <taxon>Pseudomonadati</taxon>
        <taxon>Pseudomonadota</taxon>
        <taxon>Alphaproteobacteria</taxon>
        <taxon>Rhodospirillales</taxon>
        <taxon>Novispirillaceae</taxon>
        <taxon>Caenispirillum</taxon>
    </lineage>
</organism>
<dbReference type="CDD" id="cd07012">
    <property type="entry name" value="PBP2_Bug_TTT"/>
    <property type="match status" value="1"/>
</dbReference>
<dbReference type="SUPFAM" id="SSF53850">
    <property type="entry name" value="Periplasmic binding protein-like II"/>
    <property type="match status" value="1"/>
</dbReference>
<gene>
    <name evidence="3" type="ORF">SAMN05421508_10341</name>
</gene>
<keyword evidence="4" id="KW-1185">Reference proteome</keyword>
<name>A0A286GCX3_9PROT</name>
<evidence type="ECO:0000256" key="2">
    <source>
        <dbReference type="SAM" id="SignalP"/>
    </source>
</evidence>
<dbReference type="InterPro" id="IPR042100">
    <property type="entry name" value="Bug_dom1"/>
</dbReference>
<dbReference type="AlphaFoldDB" id="A0A286GCX3"/>
<feature type="signal peptide" evidence="2">
    <location>
        <begin position="1"/>
        <end position="33"/>
    </location>
</feature>
<feature type="chain" id="PRO_5012222508" evidence="2">
    <location>
        <begin position="34"/>
        <end position="335"/>
    </location>
</feature>
<accession>A0A286GCX3</accession>
<dbReference type="OrthoDB" id="7246401at2"/>
<dbReference type="RefSeq" id="WP_097278417.1">
    <property type="nucleotide sequence ID" value="NZ_OCNJ01000003.1"/>
</dbReference>
<dbReference type="Pfam" id="PF03401">
    <property type="entry name" value="TctC"/>
    <property type="match status" value="1"/>
</dbReference>
<comment type="similarity">
    <text evidence="1">Belongs to the UPF0065 (bug) family.</text>
</comment>
<dbReference type="InterPro" id="IPR005064">
    <property type="entry name" value="BUG"/>
</dbReference>
<dbReference type="Gene3D" id="3.40.190.10">
    <property type="entry name" value="Periplasmic binding protein-like II"/>
    <property type="match status" value="1"/>
</dbReference>
<evidence type="ECO:0000256" key="1">
    <source>
        <dbReference type="ARBA" id="ARBA00006987"/>
    </source>
</evidence>
<proteinExistence type="inferred from homology"/>
<sequence>MTAKYGFLNRLRGAAVAAAATVAALGAAAPAGATEWPTDPISIVVPFNAGGSADRMARGLAEHLSPRLGVPVTVENRPGGAGALGATYFQQQAADGQTLLVMQATPYLASAILVGGAPVKWEDFHLLNAQWNDYGIVAVNTDSPYQSFEDLVAAMKEPGKVSSGIIVGNGGHIQTLVVMDELGIPTDNVRFVTYNGGAPLRAALAGNQVDFEILAAEAANAIRDRIRVLAVVAKEDKGDWKAPPLNEVMTKLGADPVPLMGGNVTGLLAHTALKTEHPERYKKLLDAYRATVESAEYQKWAAEASMGADWVGPEESQAMVDEAYQTQTGYAEMLK</sequence>
<protein>
    <submittedName>
        <fullName evidence="3">Tripartite-type tricarboxylate transporter, receptor component TctC</fullName>
    </submittedName>
</protein>